<dbReference type="InterPro" id="IPR021284">
    <property type="entry name" value="DUF2750"/>
</dbReference>
<sequence>MDMTDFSSLDPAMQGFLQEAVENGTVYALQDDEGWALTESTEDPDVMVLPLWSSVEGADAAATGEWSIYSSTAIALDELLEDWLPGLQQDGLRVGVNWDAALDGVELPPLELQADLEAVIVAADESGLWDDDDESDGASP</sequence>
<proteinExistence type="predicted"/>
<dbReference type="RefSeq" id="WP_253479036.1">
    <property type="nucleotide sequence ID" value="NZ_JALJXV010000006.1"/>
</dbReference>
<dbReference type="Proteomes" id="UP001205843">
    <property type="component" value="Unassembled WGS sequence"/>
</dbReference>
<keyword evidence="2" id="KW-1185">Reference proteome</keyword>
<evidence type="ECO:0000313" key="2">
    <source>
        <dbReference type="Proteomes" id="UP001205843"/>
    </source>
</evidence>
<evidence type="ECO:0000313" key="1">
    <source>
        <dbReference type="EMBL" id="MCP1675518.1"/>
    </source>
</evidence>
<evidence type="ECO:0008006" key="3">
    <source>
        <dbReference type="Google" id="ProtNLM"/>
    </source>
</evidence>
<dbReference type="AlphaFoldDB" id="A0AAE3G5J3"/>
<dbReference type="Pfam" id="PF11042">
    <property type="entry name" value="DUF2750"/>
    <property type="match status" value="1"/>
</dbReference>
<gene>
    <name evidence="1" type="ORF">J2T57_002668</name>
</gene>
<reference evidence="1" key="1">
    <citation type="submission" date="2022-03" db="EMBL/GenBank/DDBJ databases">
        <title>Genomic Encyclopedia of Type Strains, Phase III (KMG-III): the genomes of soil and plant-associated and newly described type strains.</title>
        <authorList>
            <person name="Whitman W."/>
        </authorList>
    </citation>
    <scope>NUCLEOTIDE SEQUENCE</scope>
    <source>
        <strain evidence="1">ANL 6-2</strain>
    </source>
</reference>
<dbReference type="EMBL" id="JALJXV010000006">
    <property type="protein sequence ID" value="MCP1675518.1"/>
    <property type="molecule type" value="Genomic_DNA"/>
</dbReference>
<name>A0AAE3G5J3_9GAMM</name>
<organism evidence="1 2">
    <name type="scientific">Natronocella acetinitrilica</name>
    <dbReference type="NCBI Taxonomy" id="414046"/>
    <lineage>
        <taxon>Bacteria</taxon>
        <taxon>Pseudomonadati</taxon>
        <taxon>Pseudomonadota</taxon>
        <taxon>Gammaproteobacteria</taxon>
        <taxon>Chromatiales</taxon>
        <taxon>Ectothiorhodospiraceae</taxon>
        <taxon>Natronocella</taxon>
    </lineage>
</organism>
<protein>
    <recommendedName>
        <fullName evidence="3">DUF2750 domain-containing protein</fullName>
    </recommendedName>
</protein>
<comment type="caution">
    <text evidence="1">The sequence shown here is derived from an EMBL/GenBank/DDBJ whole genome shotgun (WGS) entry which is preliminary data.</text>
</comment>
<accession>A0AAE3G5J3</accession>